<dbReference type="RefSeq" id="WP_026658763.1">
    <property type="nucleotide sequence ID" value="NC_022538.1"/>
</dbReference>
<evidence type="ECO:0000313" key="5">
    <source>
        <dbReference type="EMBL" id="CCV64295.1"/>
    </source>
</evidence>
<dbReference type="OrthoDB" id="384162at2"/>
<evidence type="ECO:0000313" key="6">
    <source>
        <dbReference type="Proteomes" id="UP000032740"/>
    </source>
</evidence>
<evidence type="ECO:0000259" key="4">
    <source>
        <dbReference type="SMART" id="SM00959"/>
    </source>
</evidence>
<keyword evidence="3" id="KW-0812">Transmembrane</keyword>
<dbReference type="InterPro" id="IPR011112">
    <property type="entry name" value="Rho-like_N"/>
</dbReference>
<dbReference type="STRING" id="1318466.BN85407180"/>
<dbReference type="EMBL" id="FO681347">
    <property type="protein sequence ID" value="CCV64295.1"/>
    <property type="molecule type" value="Genomic_DNA"/>
</dbReference>
<evidence type="ECO:0000256" key="2">
    <source>
        <dbReference type="SAM" id="MobiDB-lite"/>
    </source>
</evidence>
<dbReference type="Gene3D" id="2.60.40.4270">
    <property type="entry name" value="Listeria-Bacteroides repeat domain"/>
    <property type="match status" value="2"/>
</dbReference>
<feature type="region of interest" description="Disordered" evidence="2">
    <location>
        <begin position="517"/>
        <end position="544"/>
    </location>
</feature>
<gene>
    <name evidence="5" type="ORF">BN85407180</name>
</gene>
<feature type="transmembrane region" description="Helical" evidence="3">
    <location>
        <begin position="552"/>
        <end position="576"/>
    </location>
</feature>
<comment type="subcellular location">
    <subcellularLocation>
        <location evidence="1">Cell envelope</location>
    </subcellularLocation>
</comment>
<dbReference type="InterPro" id="IPR042229">
    <property type="entry name" value="Listeria/Bacterioides_rpt_sf"/>
</dbReference>
<dbReference type="NCBIfam" id="TIGR02543">
    <property type="entry name" value="List_Bact_rpt"/>
    <property type="match status" value="1"/>
</dbReference>
<feature type="domain" description="Rho termination factor-like N-terminal" evidence="4">
    <location>
        <begin position="177"/>
        <end position="219"/>
    </location>
</feature>
<keyword evidence="3" id="KW-0472">Membrane</keyword>
<dbReference type="SMART" id="SM00959">
    <property type="entry name" value="Rho_N"/>
    <property type="match status" value="2"/>
</dbReference>
<feature type="domain" description="Rho termination factor-like N-terminal" evidence="4">
    <location>
        <begin position="227"/>
        <end position="269"/>
    </location>
</feature>
<reference evidence="5 6" key="1">
    <citation type="journal article" date="2013" name="J. Mol. Microbiol. Biotechnol.">
        <title>Analysis of the Complete Genomes of Acholeplasma brassicae , A. palmae and A. laidlawii and Their Comparison to the Obligate Parasites from ' Candidatus Phytoplasma'.</title>
        <authorList>
            <person name="Kube M."/>
            <person name="Siewert C."/>
            <person name="Migdoll A.M."/>
            <person name="Duduk B."/>
            <person name="Holz S."/>
            <person name="Rabus R."/>
            <person name="Seemuller E."/>
            <person name="Mitrovic J."/>
            <person name="Muller I."/>
            <person name="Buttner C."/>
            <person name="Reinhardt R."/>
        </authorList>
    </citation>
    <scope>NUCLEOTIDE SEQUENCE [LARGE SCALE GENOMIC DNA]</scope>
    <source>
        <strain evidence="5 6">J233</strain>
    </source>
</reference>
<dbReference type="GO" id="GO:0006353">
    <property type="term" value="P:DNA-templated transcription termination"/>
    <property type="evidence" value="ECO:0007669"/>
    <property type="project" value="InterPro"/>
</dbReference>
<sequence length="624" mass="72781">MAAFDKNAQITVKNETYSVDDLAKKLSKVPSEAIVRIFNEVHINFSRKLRMGILRSLLRPYVIQTKKEKEKIADEFSYRLSQFENFTDTQLVNLLEIYKNDTLVKDYYYNLWLNILTQLVERGIGENDFQRLIDLTDTNQTIRDEDSKQFNDNFNSVFYDEKGEIDGLTPEQFRPVTYKSTTLLELRSIGDKYNASVPKRLRKKELLEIIIKELKDRNAYEENLDERLSKMSILVLERYAKDNKIKVSTELRKEEIIEYILSNAKETKESYYVPTSSAVYETEQEEIAVSDDIILEVNEPEMVEVIFFETEKTTTIKGTRVEEPNVDLIEGYDFKGWYREKTFNTPWDFSKDVVTEPITLYPKFEEKEVTNFNVTYKNIKDEIYRQLNVAKNSKLVEPELEVDEAVTFEGWFTDKEFSRKWDFSTDTVTQNVTLYAKLVETIKNEVVVVEKVLPPAQTETVTTHTVISNQTAMDDSSVNKILEELAIIKKEVIKNNRSKKEAMIRQLLNDEDDDLTQEKVNPKEKYSEEVVETKEKKSKKQTKETPKKRRNFFVRFLIDLVTTVLIILIVAILLVLTTGTISAFDPNNQLAADINKVFDYIKIGDTGLALHITSFMTWLKNIFS</sequence>
<dbReference type="InterPro" id="IPR013378">
    <property type="entry name" value="InlB-like_B-rpt"/>
</dbReference>
<dbReference type="Pfam" id="PF09479">
    <property type="entry name" value="Flg_new"/>
    <property type="match status" value="2"/>
</dbReference>
<dbReference type="KEGG" id="apal:BN85407180"/>
<dbReference type="HOGENOM" id="CLU_437854_0_0_14"/>
<name>U4KPT0_ALTPJ</name>
<evidence type="ECO:0000256" key="3">
    <source>
        <dbReference type="SAM" id="Phobius"/>
    </source>
</evidence>
<accession>U4KPT0</accession>
<dbReference type="AlphaFoldDB" id="U4KPT0"/>
<organism evidence="5 6">
    <name type="scientific">Alteracholeplasma palmae (strain ATCC 49389 / J233)</name>
    <name type="common">Acholeplasma palmae</name>
    <dbReference type="NCBI Taxonomy" id="1318466"/>
    <lineage>
        <taxon>Bacteria</taxon>
        <taxon>Bacillati</taxon>
        <taxon>Mycoplasmatota</taxon>
        <taxon>Mollicutes</taxon>
        <taxon>Acholeplasmatales</taxon>
        <taxon>Acholeplasmataceae</taxon>
        <taxon>Acholeplasma</taxon>
    </lineage>
</organism>
<keyword evidence="6" id="KW-1185">Reference proteome</keyword>
<proteinExistence type="predicted"/>
<evidence type="ECO:0000256" key="1">
    <source>
        <dbReference type="ARBA" id="ARBA00004196"/>
    </source>
</evidence>
<protein>
    <recommendedName>
        <fullName evidence="4">Rho termination factor-like N-terminal domain-containing protein</fullName>
    </recommendedName>
</protein>
<dbReference type="Proteomes" id="UP000032740">
    <property type="component" value="Chromosome"/>
</dbReference>
<dbReference type="GO" id="GO:0030313">
    <property type="term" value="C:cell envelope"/>
    <property type="evidence" value="ECO:0007669"/>
    <property type="project" value="UniProtKB-SubCell"/>
</dbReference>
<keyword evidence="3" id="KW-1133">Transmembrane helix</keyword>